<evidence type="ECO:0000313" key="3">
    <source>
        <dbReference type="Proteomes" id="UP000002051"/>
    </source>
</evidence>
<dbReference type="AlphaFoldDB" id="A0A072UKP3"/>
<dbReference type="HOGENOM" id="CLU_2030165_0_0_1"/>
<protein>
    <submittedName>
        <fullName evidence="1 2">Uncharacterized protein</fullName>
    </submittedName>
</protein>
<dbReference type="Proteomes" id="UP000002051">
    <property type="component" value="Chromosome 4"/>
</dbReference>
<reference evidence="1 3" key="1">
    <citation type="journal article" date="2011" name="Nature">
        <title>The Medicago genome provides insight into the evolution of rhizobial symbioses.</title>
        <authorList>
            <person name="Young N.D."/>
            <person name="Debelle F."/>
            <person name="Oldroyd G.E."/>
            <person name="Geurts R."/>
            <person name="Cannon S.B."/>
            <person name="Udvardi M.K."/>
            <person name="Benedito V.A."/>
            <person name="Mayer K.F."/>
            <person name="Gouzy J."/>
            <person name="Schoof H."/>
            <person name="Van de Peer Y."/>
            <person name="Proost S."/>
            <person name="Cook D.R."/>
            <person name="Meyers B.C."/>
            <person name="Spannagl M."/>
            <person name="Cheung F."/>
            <person name="De Mita S."/>
            <person name="Krishnakumar V."/>
            <person name="Gundlach H."/>
            <person name="Zhou S."/>
            <person name="Mudge J."/>
            <person name="Bharti A.K."/>
            <person name="Murray J.D."/>
            <person name="Naoumkina M.A."/>
            <person name="Rosen B."/>
            <person name="Silverstein K.A."/>
            <person name="Tang H."/>
            <person name="Rombauts S."/>
            <person name="Zhao P.X."/>
            <person name="Zhou P."/>
            <person name="Barbe V."/>
            <person name="Bardou P."/>
            <person name="Bechner M."/>
            <person name="Bellec A."/>
            <person name="Berger A."/>
            <person name="Berges H."/>
            <person name="Bidwell S."/>
            <person name="Bisseling T."/>
            <person name="Choisne N."/>
            <person name="Couloux A."/>
            <person name="Denny R."/>
            <person name="Deshpande S."/>
            <person name="Dai X."/>
            <person name="Doyle J.J."/>
            <person name="Dudez A.M."/>
            <person name="Farmer A.D."/>
            <person name="Fouteau S."/>
            <person name="Franken C."/>
            <person name="Gibelin C."/>
            <person name="Gish J."/>
            <person name="Goldstein S."/>
            <person name="Gonzalez A.J."/>
            <person name="Green P.J."/>
            <person name="Hallab A."/>
            <person name="Hartog M."/>
            <person name="Hua A."/>
            <person name="Humphray S.J."/>
            <person name="Jeong D.H."/>
            <person name="Jing Y."/>
            <person name="Jocker A."/>
            <person name="Kenton S.M."/>
            <person name="Kim D.J."/>
            <person name="Klee K."/>
            <person name="Lai H."/>
            <person name="Lang C."/>
            <person name="Lin S."/>
            <person name="Macmil S.L."/>
            <person name="Magdelenat G."/>
            <person name="Matthews L."/>
            <person name="McCorrison J."/>
            <person name="Monaghan E.L."/>
            <person name="Mun J.H."/>
            <person name="Najar F.Z."/>
            <person name="Nicholson C."/>
            <person name="Noirot C."/>
            <person name="O'Bleness M."/>
            <person name="Paule C.R."/>
            <person name="Poulain J."/>
            <person name="Prion F."/>
            <person name="Qin B."/>
            <person name="Qu C."/>
            <person name="Retzel E.F."/>
            <person name="Riddle C."/>
            <person name="Sallet E."/>
            <person name="Samain S."/>
            <person name="Samson N."/>
            <person name="Sanders I."/>
            <person name="Saurat O."/>
            <person name="Scarpelli C."/>
            <person name="Schiex T."/>
            <person name="Segurens B."/>
            <person name="Severin A.J."/>
            <person name="Sherrier D.J."/>
            <person name="Shi R."/>
            <person name="Sims S."/>
            <person name="Singer S.R."/>
            <person name="Sinharoy S."/>
            <person name="Sterck L."/>
            <person name="Viollet A."/>
            <person name="Wang B.B."/>
            <person name="Wang K."/>
            <person name="Wang M."/>
            <person name="Wang X."/>
            <person name="Warfsmann J."/>
            <person name="Weissenbach J."/>
            <person name="White D.D."/>
            <person name="White J.D."/>
            <person name="Wiley G.B."/>
            <person name="Wincker P."/>
            <person name="Xing Y."/>
            <person name="Yang L."/>
            <person name="Yao Z."/>
            <person name="Ying F."/>
            <person name="Zhai J."/>
            <person name="Zhou L."/>
            <person name="Zuber A."/>
            <person name="Denarie J."/>
            <person name="Dixon R.A."/>
            <person name="May G.D."/>
            <person name="Schwartz D.C."/>
            <person name="Rogers J."/>
            <person name="Quetier F."/>
            <person name="Town C.D."/>
            <person name="Roe B.A."/>
        </authorList>
    </citation>
    <scope>NUCLEOTIDE SEQUENCE [LARGE SCALE GENOMIC DNA]</scope>
    <source>
        <strain evidence="1">A17</strain>
        <strain evidence="2 3">cv. Jemalong A17</strain>
    </source>
</reference>
<keyword evidence="3" id="KW-1185">Reference proteome</keyword>
<proteinExistence type="predicted"/>
<evidence type="ECO:0000313" key="1">
    <source>
        <dbReference type="EMBL" id="KEH30314.1"/>
    </source>
</evidence>
<sequence length="122" mass="14083">MEFLSNPSRLQKQSKAFIRIRSNKTDLYVLFLTKIRHDNGAGWGQGLPSLSPYSTPIYLPVTQPIPSGDEKWNPIPVPGGFGKEMLAINDYGEEEERGRKCEIWKEKRENYDKRLSSEKLRL</sequence>
<organism evidence="1 3">
    <name type="scientific">Medicago truncatula</name>
    <name type="common">Barrel medic</name>
    <name type="synonym">Medicago tribuloides</name>
    <dbReference type="NCBI Taxonomy" id="3880"/>
    <lineage>
        <taxon>Eukaryota</taxon>
        <taxon>Viridiplantae</taxon>
        <taxon>Streptophyta</taxon>
        <taxon>Embryophyta</taxon>
        <taxon>Tracheophyta</taxon>
        <taxon>Spermatophyta</taxon>
        <taxon>Magnoliopsida</taxon>
        <taxon>eudicotyledons</taxon>
        <taxon>Gunneridae</taxon>
        <taxon>Pentapetalae</taxon>
        <taxon>rosids</taxon>
        <taxon>fabids</taxon>
        <taxon>Fabales</taxon>
        <taxon>Fabaceae</taxon>
        <taxon>Papilionoideae</taxon>
        <taxon>50 kb inversion clade</taxon>
        <taxon>NPAAA clade</taxon>
        <taxon>Hologalegina</taxon>
        <taxon>IRL clade</taxon>
        <taxon>Trifolieae</taxon>
        <taxon>Medicago</taxon>
    </lineage>
</organism>
<evidence type="ECO:0000313" key="2">
    <source>
        <dbReference type="EnsemblPlants" id="KEH30314"/>
    </source>
</evidence>
<name>A0A072UKP3_MEDTR</name>
<gene>
    <name evidence="1" type="ordered locus">MTR_4g067070</name>
</gene>
<reference evidence="1 3" key="2">
    <citation type="journal article" date="2014" name="BMC Genomics">
        <title>An improved genome release (version Mt4.0) for the model legume Medicago truncatula.</title>
        <authorList>
            <person name="Tang H."/>
            <person name="Krishnakumar V."/>
            <person name="Bidwell S."/>
            <person name="Rosen B."/>
            <person name="Chan A."/>
            <person name="Zhou S."/>
            <person name="Gentzbittel L."/>
            <person name="Childs K.L."/>
            <person name="Yandell M."/>
            <person name="Gundlach H."/>
            <person name="Mayer K.F."/>
            <person name="Schwartz D.C."/>
            <person name="Town C.D."/>
        </authorList>
    </citation>
    <scope>GENOME REANNOTATION</scope>
    <source>
        <strain evidence="1">A17</strain>
        <strain evidence="2 3">cv. Jemalong A17</strain>
    </source>
</reference>
<accession>A0A072UKP3</accession>
<dbReference type="EnsemblPlants" id="KEH30314">
    <property type="protein sequence ID" value="KEH30314"/>
    <property type="gene ID" value="MTR_4g067070"/>
</dbReference>
<dbReference type="EMBL" id="CM001220">
    <property type="protein sequence ID" value="KEH30314.1"/>
    <property type="molecule type" value="Genomic_DNA"/>
</dbReference>
<reference evidence="2" key="3">
    <citation type="submission" date="2015-04" db="UniProtKB">
        <authorList>
            <consortium name="EnsemblPlants"/>
        </authorList>
    </citation>
    <scope>IDENTIFICATION</scope>
    <source>
        <strain evidence="2">cv. Jemalong A17</strain>
    </source>
</reference>